<accession>A0AAN9YU73</accession>
<name>A0AAN9YU73_9PEZI</name>
<dbReference type="PANTHER" id="PTHR43157">
    <property type="entry name" value="PHOSPHATIDYLINOSITOL-GLYCAN BIOSYNTHESIS CLASS F PROTEIN-RELATED"/>
    <property type="match status" value="1"/>
</dbReference>
<comment type="caution">
    <text evidence="2">The sequence shown here is derived from an EMBL/GenBank/DDBJ whole genome shotgun (WGS) entry which is preliminary data.</text>
</comment>
<dbReference type="Pfam" id="PF00106">
    <property type="entry name" value="adh_short"/>
    <property type="match status" value="1"/>
</dbReference>
<proteinExistence type="predicted"/>
<dbReference type="Proteomes" id="UP001320420">
    <property type="component" value="Unassembled WGS sequence"/>
</dbReference>
<dbReference type="InterPro" id="IPR002347">
    <property type="entry name" value="SDR_fam"/>
</dbReference>
<keyword evidence="1" id="KW-0560">Oxidoreductase</keyword>
<evidence type="ECO:0000256" key="1">
    <source>
        <dbReference type="ARBA" id="ARBA00023002"/>
    </source>
</evidence>
<evidence type="ECO:0000313" key="3">
    <source>
        <dbReference type="Proteomes" id="UP001320420"/>
    </source>
</evidence>
<sequence length="202" mass="22041">MNTGKYPPAVSPADAILSGKTAIITGANSGLVFCQNTELLRLDLSRLVITARDEVEGEAAEKARADEKPLGISVEVWSLDLADCDPMASLIQRVKTLKRPDFVIQNSGAFTLDFKKNPSTKHGKVIQVNYLSNALPCILLLPVLAPKKAKTPTRIVWVYFETAAWASFKRGGSFLFAALDKPLSFDFIDRLTTPVSTWLGST</sequence>
<keyword evidence="3" id="KW-1185">Reference proteome</keyword>
<reference evidence="2 3" key="1">
    <citation type="submission" date="2024-02" db="EMBL/GenBank/DDBJ databases">
        <title>De novo assembly and annotation of 12 fungi associated with fruit tree decline syndrome in Ontario, Canada.</title>
        <authorList>
            <person name="Sulman M."/>
            <person name="Ellouze W."/>
            <person name="Ilyukhin E."/>
        </authorList>
    </citation>
    <scope>NUCLEOTIDE SEQUENCE [LARGE SCALE GENOMIC DNA]</scope>
    <source>
        <strain evidence="2 3">M11/M66-122</strain>
    </source>
</reference>
<dbReference type="Gene3D" id="3.40.50.720">
    <property type="entry name" value="NAD(P)-binding Rossmann-like Domain"/>
    <property type="match status" value="1"/>
</dbReference>
<organism evidence="2 3">
    <name type="scientific">Diatrype stigma</name>
    <dbReference type="NCBI Taxonomy" id="117547"/>
    <lineage>
        <taxon>Eukaryota</taxon>
        <taxon>Fungi</taxon>
        <taxon>Dikarya</taxon>
        <taxon>Ascomycota</taxon>
        <taxon>Pezizomycotina</taxon>
        <taxon>Sordariomycetes</taxon>
        <taxon>Xylariomycetidae</taxon>
        <taxon>Xylariales</taxon>
        <taxon>Diatrypaceae</taxon>
        <taxon>Diatrype</taxon>
    </lineage>
</organism>
<dbReference type="GO" id="GO:0016491">
    <property type="term" value="F:oxidoreductase activity"/>
    <property type="evidence" value="ECO:0007669"/>
    <property type="project" value="UniProtKB-KW"/>
</dbReference>
<dbReference type="AlphaFoldDB" id="A0AAN9YU73"/>
<dbReference type="PANTHER" id="PTHR43157:SF35">
    <property type="entry name" value="DEHYDROGENASE_REDUCTASE FAMILY PROTEIN, PUTATIVE-RELATED"/>
    <property type="match status" value="1"/>
</dbReference>
<gene>
    <name evidence="2" type="ORF">SLS62_003494</name>
</gene>
<dbReference type="SUPFAM" id="SSF51735">
    <property type="entry name" value="NAD(P)-binding Rossmann-fold domains"/>
    <property type="match status" value="1"/>
</dbReference>
<evidence type="ECO:0000313" key="2">
    <source>
        <dbReference type="EMBL" id="KAK7754474.1"/>
    </source>
</evidence>
<protein>
    <submittedName>
        <fullName evidence="2">Uncharacterized protein</fullName>
    </submittedName>
</protein>
<dbReference type="InterPro" id="IPR036291">
    <property type="entry name" value="NAD(P)-bd_dom_sf"/>
</dbReference>
<dbReference type="EMBL" id="JAKJXP020000020">
    <property type="protein sequence ID" value="KAK7754474.1"/>
    <property type="molecule type" value="Genomic_DNA"/>
</dbReference>